<dbReference type="KEGG" id="kne:92180180"/>
<evidence type="ECO:0000313" key="16">
    <source>
        <dbReference type="Proteomes" id="UP001388673"/>
    </source>
</evidence>
<dbReference type="PANTHER" id="PTHR19306:SF6">
    <property type="entry name" value="STRUCTURAL MAINTENANCE OF CHROMOSOMES PROTEIN 6"/>
    <property type="match status" value="1"/>
</dbReference>
<dbReference type="GO" id="GO:0003697">
    <property type="term" value="F:single-stranded DNA binding"/>
    <property type="evidence" value="ECO:0007669"/>
    <property type="project" value="TreeGrafter"/>
</dbReference>
<dbReference type="EMBL" id="JBCAWK010000005">
    <property type="protein sequence ID" value="KAK8858693.1"/>
    <property type="molecule type" value="Genomic_DNA"/>
</dbReference>
<dbReference type="AlphaFoldDB" id="A0AAW0YS50"/>
<feature type="compositionally biased region" description="Low complexity" evidence="13">
    <location>
        <begin position="44"/>
        <end position="56"/>
    </location>
</feature>
<keyword evidence="7" id="KW-0067">ATP-binding</keyword>
<dbReference type="Pfam" id="PF02463">
    <property type="entry name" value="SMC_N"/>
    <property type="match status" value="1"/>
</dbReference>
<dbReference type="Gene3D" id="3.40.50.300">
    <property type="entry name" value="P-loop containing nucleotide triphosphate hydrolases"/>
    <property type="match status" value="2"/>
</dbReference>
<dbReference type="GO" id="GO:0030915">
    <property type="term" value="C:Smc5-Smc6 complex"/>
    <property type="evidence" value="ECO:0007669"/>
    <property type="project" value="TreeGrafter"/>
</dbReference>
<proteinExistence type="inferred from homology"/>
<evidence type="ECO:0000256" key="9">
    <source>
        <dbReference type="ARBA" id="ARBA00023172"/>
    </source>
</evidence>
<feature type="coiled-coil region" evidence="12">
    <location>
        <begin position="284"/>
        <end position="325"/>
    </location>
</feature>
<feature type="coiled-coil region" evidence="12">
    <location>
        <begin position="351"/>
        <end position="467"/>
    </location>
</feature>
<dbReference type="GeneID" id="92180180"/>
<dbReference type="InterPro" id="IPR003395">
    <property type="entry name" value="RecF/RecN/SMC_N"/>
</dbReference>
<sequence>MAREPVRRPRVSPDSDDEGDEERPSAEIKRVKLEKVKRERHAEGSSGSSSSSSGSESGDEEGDQPVQDIGDGDESDAVDDAFAEPEYRDDALVAAYEAAKAHQKGYVGSTSDAGILKSISLVDFMCHRHLTVEFGPKMNFLVGHNGSGKSAVLTAIAVALGGKAMTTGRGQGLKDLIRKGADKAVITVVMANAGSEAYKPDVYDPYIVIERSIMSNGSSSYKFRAAKEGKTIANKRSELDDISKHFNINIDSPLTVLTQDQSRSFLQNADEEKLYKFFLTGTQLSSLLETYQSASQNIDQLKNYIKRQKEAVPELREKVESSRRKLEASRKIMDQRDKLKQSLNLLAWAYVSEKEKKRDEIKTVVEQLDLKVEEAEAKMHQCDAPLKRAVAEAKARYEEARREVKSMELETQDLREEIENDKRSLTNLDRKIQAKMRLNEPAQQARRTQLTERRTKLETLISRMRTEKPIRQKEYETKAADRQTASRELEDIQYRVREQETVARQIQDKIANLERQSIHRVSAFGAGIEPLMKEIAKTRWRHSQPLGPLGLYVKLEDMRYRDTIQSILGSTLCCFAVRDPQDRATFMDMLRRHARNGYRPGSGSNVAPPVFMHSGDLFDFSRGDLSSYGETILSKLRFENEEVLRIMITMSNIEKVFLAPNLVEANRQMDRLLNDDVVPGCQFYAADGMTTSGTKRAKQSGPFTQWRGNTLFAKDLKADVERAKEILREANMKRDEIQQAEQTAKEKIVALNTELNNLTGKINSINKSFEPAEKELEEIRRKLAEMASSDLETTEALRDELLKKIESQEANLRKYVEDIEAKKTVISERAREIQARQNEVDDFAEQVNARVRSLQLIAQDVEKERNNRAHYEKAKQGYEHKREEQQNVLNAHKEDIEDWTTKARDFCPVRVESRQKISALEKERQILEKSIGDAEKALGFDATQLSILHKAQRQQLRDAEMNVRQMQIVLRVLTQAMKARHQWWAETRSHTAIRARTAFVVFENLRDLDGRLEFDHDRERLSLVVHTTTRTESQDGTIQKSHYKAPRNLSGGERSFSTVSLLLALWSTVPCPIRALDEWDVFLDAANRKVAAKSLMDGARESDGKQFILITPQDMAGIDVSGPDKKIIRMADPTRNQ</sequence>
<feature type="compositionally biased region" description="Basic and acidic residues" evidence="13">
    <location>
        <begin position="22"/>
        <end position="43"/>
    </location>
</feature>
<evidence type="ECO:0000256" key="1">
    <source>
        <dbReference type="ARBA" id="ARBA00004123"/>
    </source>
</evidence>
<accession>A0AAW0YS50</accession>
<dbReference type="Proteomes" id="UP001388673">
    <property type="component" value="Unassembled WGS sequence"/>
</dbReference>
<dbReference type="SUPFAM" id="SSF52540">
    <property type="entry name" value="P-loop containing nucleoside triphosphate hydrolases"/>
    <property type="match status" value="1"/>
</dbReference>
<reference evidence="15 16" key="1">
    <citation type="journal article" date="2024" name="bioRxiv">
        <title>Comparative genomics of Cryptococcus and Kwoniella reveals pathogenesis evolution and contrasting karyotype dynamics via intercentromeric recombination or chromosome fusion.</title>
        <authorList>
            <person name="Coelho M.A."/>
            <person name="David-Palma M."/>
            <person name="Shea T."/>
            <person name="Bowers K."/>
            <person name="McGinley-Smith S."/>
            <person name="Mohammad A.W."/>
            <person name="Gnirke A."/>
            <person name="Yurkov A.M."/>
            <person name="Nowrousian M."/>
            <person name="Sun S."/>
            <person name="Cuomo C.A."/>
            <person name="Heitman J."/>
        </authorList>
    </citation>
    <scope>NUCLEOTIDE SEQUENCE [LARGE SCALE GENOMIC DNA]</scope>
    <source>
        <strain evidence="15 16">CBS 13917</strain>
    </source>
</reference>
<keyword evidence="16" id="KW-1185">Reference proteome</keyword>
<evidence type="ECO:0000256" key="7">
    <source>
        <dbReference type="ARBA" id="ARBA00022840"/>
    </source>
</evidence>
<dbReference type="GO" id="GO:0003684">
    <property type="term" value="F:damaged DNA binding"/>
    <property type="evidence" value="ECO:0007669"/>
    <property type="project" value="TreeGrafter"/>
</dbReference>
<dbReference type="GO" id="GO:0035861">
    <property type="term" value="C:site of double-strand break"/>
    <property type="evidence" value="ECO:0007669"/>
    <property type="project" value="TreeGrafter"/>
</dbReference>
<name>A0AAW0YS50_9TREE</name>
<evidence type="ECO:0000256" key="10">
    <source>
        <dbReference type="ARBA" id="ARBA00023204"/>
    </source>
</evidence>
<comment type="subcellular location">
    <subcellularLocation>
        <location evidence="2">Chromosome</location>
    </subcellularLocation>
    <subcellularLocation>
        <location evidence="1">Nucleus</location>
    </subcellularLocation>
</comment>
<gene>
    <name evidence="15" type="ORF">IAR55_002922</name>
</gene>
<keyword evidence="11" id="KW-0539">Nucleus</keyword>
<evidence type="ECO:0000256" key="3">
    <source>
        <dbReference type="ARBA" id="ARBA00006793"/>
    </source>
</evidence>
<evidence type="ECO:0000256" key="4">
    <source>
        <dbReference type="ARBA" id="ARBA00022454"/>
    </source>
</evidence>
<evidence type="ECO:0000256" key="12">
    <source>
        <dbReference type="SAM" id="Coils"/>
    </source>
</evidence>
<organism evidence="15 16">
    <name type="scientific">Kwoniella newhampshirensis</name>
    <dbReference type="NCBI Taxonomy" id="1651941"/>
    <lineage>
        <taxon>Eukaryota</taxon>
        <taxon>Fungi</taxon>
        <taxon>Dikarya</taxon>
        <taxon>Basidiomycota</taxon>
        <taxon>Agaricomycotina</taxon>
        <taxon>Tremellomycetes</taxon>
        <taxon>Tremellales</taxon>
        <taxon>Cryptococcaceae</taxon>
        <taxon>Kwoniella</taxon>
    </lineage>
</organism>
<evidence type="ECO:0000256" key="2">
    <source>
        <dbReference type="ARBA" id="ARBA00004286"/>
    </source>
</evidence>
<keyword evidence="4" id="KW-0158">Chromosome</keyword>
<dbReference type="PANTHER" id="PTHR19306">
    <property type="entry name" value="STRUCTURAL MAINTENANCE OF CHROMOSOMES 5,6 SMC5, SMC6"/>
    <property type="match status" value="1"/>
</dbReference>
<evidence type="ECO:0000256" key="13">
    <source>
        <dbReference type="SAM" id="MobiDB-lite"/>
    </source>
</evidence>
<feature type="coiled-coil region" evidence="12">
    <location>
        <begin position="713"/>
        <end position="937"/>
    </location>
</feature>
<evidence type="ECO:0000313" key="15">
    <source>
        <dbReference type="EMBL" id="KAK8858693.1"/>
    </source>
</evidence>
<dbReference type="InterPro" id="IPR027417">
    <property type="entry name" value="P-loop_NTPase"/>
</dbReference>
<dbReference type="GO" id="GO:0005524">
    <property type="term" value="F:ATP binding"/>
    <property type="evidence" value="ECO:0007669"/>
    <property type="project" value="UniProtKB-KW"/>
</dbReference>
<feature type="compositionally biased region" description="Basic and acidic residues" evidence="13">
    <location>
        <begin position="1"/>
        <end position="13"/>
    </location>
</feature>
<keyword evidence="5" id="KW-0547">Nucleotide-binding</keyword>
<evidence type="ECO:0000259" key="14">
    <source>
        <dbReference type="Pfam" id="PF02463"/>
    </source>
</evidence>
<dbReference type="GO" id="GO:0000724">
    <property type="term" value="P:double-strand break repair via homologous recombination"/>
    <property type="evidence" value="ECO:0007669"/>
    <property type="project" value="TreeGrafter"/>
</dbReference>
<evidence type="ECO:0000256" key="11">
    <source>
        <dbReference type="ARBA" id="ARBA00023242"/>
    </source>
</evidence>
<keyword evidence="9" id="KW-0233">DNA recombination</keyword>
<keyword evidence="6" id="KW-0227">DNA damage</keyword>
<comment type="caution">
    <text evidence="15">The sequence shown here is derived from an EMBL/GenBank/DDBJ whole genome shotgun (WGS) entry which is preliminary data.</text>
</comment>
<feature type="region of interest" description="Disordered" evidence="13">
    <location>
        <begin position="1"/>
        <end position="77"/>
    </location>
</feature>
<comment type="similarity">
    <text evidence="3">Belongs to the SMC family. SMC6 subfamily.</text>
</comment>
<evidence type="ECO:0000256" key="6">
    <source>
        <dbReference type="ARBA" id="ARBA00022763"/>
    </source>
</evidence>
<dbReference type="RefSeq" id="XP_066803534.1">
    <property type="nucleotide sequence ID" value="XM_066946033.1"/>
</dbReference>
<evidence type="ECO:0000256" key="5">
    <source>
        <dbReference type="ARBA" id="ARBA00022741"/>
    </source>
</evidence>
<keyword evidence="8 12" id="KW-0175">Coiled coil</keyword>
<feature type="domain" description="RecF/RecN/SMC N-terminal" evidence="14">
    <location>
        <begin position="116"/>
        <end position="1113"/>
    </location>
</feature>
<dbReference type="GO" id="GO:0005634">
    <property type="term" value="C:nucleus"/>
    <property type="evidence" value="ECO:0007669"/>
    <property type="project" value="UniProtKB-SubCell"/>
</dbReference>
<evidence type="ECO:0000256" key="8">
    <source>
        <dbReference type="ARBA" id="ARBA00023054"/>
    </source>
</evidence>
<protein>
    <recommendedName>
        <fullName evidence="14">RecF/RecN/SMC N-terminal domain-containing protein</fullName>
    </recommendedName>
</protein>
<keyword evidence="10" id="KW-0234">DNA repair</keyword>